<reference evidence="2 3" key="1">
    <citation type="journal article" date="2012" name="J. Bacteriol.">
        <title>Complete Genome Sequence of Providencia stuartii Clinical Isolate MRSN 2154.</title>
        <authorList>
            <person name="Clifford R.J."/>
            <person name="Hang J."/>
            <person name="Riley M.C."/>
            <person name="Onmus-Leone F."/>
            <person name="Kuschner R.A."/>
            <person name="Lesho E.P."/>
            <person name="Waterman P.E."/>
        </authorList>
    </citation>
    <scope>NUCLEOTIDE SEQUENCE [LARGE SCALE GENOMIC DNA]</scope>
    <source>
        <strain evidence="2 3">MRSN 2154</strain>
    </source>
</reference>
<dbReference type="RefSeq" id="WP_004915572.1">
    <property type="nucleotide sequence ID" value="NC_017731.1"/>
</dbReference>
<dbReference type="HOGENOM" id="CLU_009942_6_1_6"/>
<dbReference type="EMBL" id="CP003488">
    <property type="protein sequence ID" value="AFH94206.1"/>
    <property type="molecule type" value="Genomic_DNA"/>
</dbReference>
<name>A0A140NPU8_PROSM</name>
<dbReference type="AlphaFoldDB" id="A0A140NPU8"/>
<sequence>MNNKVADVIYFNGYIYTADKQNSVVDAIAVQDGYIIASGTSEELHQYVGPETESIDLEGKMMMPGIIDGHMHPFWGGIQLFGCHLNYESLTIEQILQRVQDHLDKDPRTGENDWLKVTAWLRQGMLPAGIDMYREDMDKLKTNRPVVLFSNDCHTLLANSRALALFGITKDTPEPPDGKIGKHANGELNGILEDAPAMRAADSIPSIRDDQAIEVAELVQKVLNQQGVTTVMDARVSEQQLEAFAELQRREELTVRFQAAREITPDETPDVASVAAAVDKAVAFAKKWHQADWTPAPGIGLRNIKMFVDGVMQFPTMTASLLQPYRINIGTDEVPNWVETDNYGDLYFTAEILDELMEKIAAAGYDPHLHTVGEGAVSIVLDAIEKMRAAHPEKDIRPGLAHNELVHPKDYERFARLKTIACLSFQWAAPTPELAAFERNMLGEERFEQLEPIAKFIDAGAVVAFGSDWPIDDFDEWYDLKVAATRRGRDINGKPAPRLDNDRDMTVIEVLRSATIDSAYAQHREDVIGSLEVGKFADMIVLDRNVFQIPADDIENVKVLRTIIGGKTVHIAQ</sequence>
<reference evidence="3" key="2">
    <citation type="submission" date="2012-04" db="EMBL/GenBank/DDBJ databases">
        <title>Complete genome sequence of Providencia stuartii clinical isolate MRSN 2154.</title>
        <authorList>
            <person name="Clifford R.J."/>
            <person name="Hang J."/>
            <person name="Riley M.C."/>
            <person name="Onmus-Leone F."/>
            <person name="Kuschner R.A."/>
            <person name="Lesho E.P."/>
            <person name="Waterman P.E."/>
        </authorList>
    </citation>
    <scope>NUCLEOTIDE SEQUENCE [LARGE SCALE GENOMIC DNA]</scope>
    <source>
        <strain evidence="3">MRSN 2154</strain>
    </source>
</reference>
<dbReference type="GO" id="GO:0016810">
    <property type="term" value="F:hydrolase activity, acting on carbon-nitrogen (but not peptide) bonds"/>
    <property type="evidence" value="ECO:0007669"/>
    <property type="project" value="InterPro"/>
</dbReference>
<evidence type="ECO:0000259" key="1">
    <source>
        <dbReference type="Pfam" id="PF07969"/>
    </source>
</evidence>
<dbReference type="InterPro" id="IPR032466">
    <property type="entry name" value="Metal_Hydrolase"/>
</dbReference>
<dbReference type="SUPFAM" id="SSF51338">
    <property type="entry name" value="Composite domain of metallo-dependent hydrolases"/>
    <property type="match status" value="1"/>
</dbReference>
<dbReference type="PANTHER" id="PTHR22642:SF2">
    <property type="entry name" value="PROTEIN LONG AFTER FAR-RED 3"/>
    <property type="match status" value="1"/>
</dbReference>
<dbReference type="KEGG" id="psi:S70_11795"/>
<organism evidence="2 3">
    <name type="scientific">Providencia stuartii (strain MRSN 2154)</name>
    <dbReference type="NCBI Taxonomy" id="1157951"/>
    <lineage>
        <taxon>Bacteria</taxon>
        <taxon>Pseudomonadati</taxon>
        <taxon>Pseudomonadota</taxon>
        <taxon>Gammaproteobacteria</taxon>
        <taxon>Enterobacterales</taxon>
        <taxon>Morganellaceae</taxon>
        <taxon>Providencia</taxon>
    </lineage>
</organism>
<dbReference type="PANTHER" id="PTHR22642">
    <property type="entry name" value="IMIDAZOLONEPROPIONASE"/>
    <property type="match status" value="1"/>
</dbReference>
<dbReference type="SUPFAM" id="SSF51556">
    <property type="entry name" value="Metallo-dependent hydrolases"/>
    <property type="match status" value="1"/>
</dbReference>
<dbReference type="Proteomes" id="UP000005012">
    <property type="component" value="Chromosome"/>
</dbReference>
<accession>A0A140NPU8</accession>
<dbReference type="InterPro" id="IPR013108">
    <property type="entry name" value="Amidohydro_3"/>
</dbReference>
<dbReference type="GeneID" id="93521045"/>
<dbReference type="Pfam" id="PF07969">
    <property type="entry name" value="Amidohydro_3"/>
    <property type="match status" value="1"/>
</dbReference>
<gene>
    <name evidence="2" type="ordered locus">S70_11795</name>
</gene>
<dbReference type="PATRIC" id="fig|1157951.4.peg.2370"/>
<feature type="domain" description="Amidohydrolase 3" evidence="1">
    <location>
        <begin position="55"/>
        <end position="570"/>
    </location>
</feature>
<dbReference type="Gene3D" id="3.20.20.140">
    <property type="entry name" value="Metal-dependent hydrolases"/>
    <property type="match status" value="1"/>
</dbReference>
<proteinExistence type="predicted"/>
<protein>
    <recommendedName>
        <fullName evidence="1">Amidohydrolase 3 domain-containing protein</fullName>
    </recommendedName>
</protein>
<dbReference type="CDD" id="cd01300">
    <property type="entry name" value="YtcJ_like"/>
    <property type="match status" value="1"/>
</dbReference>
<evidence type="ECO:0000313" key="3">
    <source>
        <dbReference type="Proteomes" id="UP000005012"/>
    </source>
</evidence>
<dbReference type="Gene3D" id="3.10.310.70">
    <property type="match status" value="1"/>
</dbReference>
<evidence type="ECO:0000313" key="2">
    <source>
        <dbReference type="EMBL" id="AFH94206.1"/>
    </source>
</evidence>
<dbReference type="InterPro" id="IPR011059">
    <property type="entry name" value="Metal-dep_hydrolase_composite"/>
</dbReference>
<dbReference type="InterPro" id="IPR033932">
    <property type="entry name" value="YtcJ-like"/>
</dbReference>
<dbReference type="Gene3D" id="2.30.40.10">
    <property type="entry name" value="Urease, subunit C, domain 1"/>
    <property type="match status" value="1"/>
</dbReference>
<dbReference type="OrthoDB" id="9766983at2"/>